<dbReference type="EMBL" id="CAJNOL010003171">
    <property type="protein sequence ID" value="CAF1549888.1"/>
    <property type="molecule type" value="Genomic_DNA"/>
</dbReference>
<dbReference type="AlphaFoldDB" id="A0A815X2S7"/>
<reference evidence="3" key="1">
    <citation type="submission" date="2021-02" db="EMBL/GenBank/DDBJ databases">
        <authorList>
            <person name="Nowell W R."/>
        </authorList>
    </citation>
    <scope>NUCLEOTIDE SEQUENCE</scope>
</reference>
<dbReference type="EMBL" id="CAJNOH010002074">
    <property type="protein sequence ID" value="CAF1270710.1"/>
    <property type="molecule type" value="Genomic_DNA"/>
</dbReference>
<evidence type="ECO:0000313" key="4">
    <source>
        <dbReference type="Proteomes" id="UP000663870"/>
    </source>
</evidence>
<dbReference type="Proteomes" id="UP000663870">
    <property type="component" value="Unassembled WGS sequence"/>
</dbReference>
<proteinExistence type="predicted"/>
<evidence type="ECO:0000256" key="1">
    <source>
        <dbReference type="SAM" id="MobiDB-lite"/>
    </source>
</evidence>
<dbReference type="GO" id="GO:0003677">
    <property type="term" value="F:DNA binding"/>
    <property type="evidence" value="ECO:0007669"/>
    <property type="project" value="InterPro"/>
</dbReference>
<organism evidence="3 4">
    <name type="scientific">Rotaria sordida</name>
    <dbReference type="NCBI Taxonomy" id="392033"/>
    <lineage>
        <taxon>Eukaryota</taxon>
        <taxon>Metazoa</taxon>
        <taxon>Spiralia</taxon>
        <taxon>Gnathifera</taxon>
        <taxon>Rotifera</taxon>
        <taxon>Eurotatoria</taxon>
        <taxon>Bdelloidea</taxon>
        <taxon>Philodinida</taxon>
        <taxon>Philodinidae</taxon>
        <taxon>Rotaria</taxon>
    </lineage>
</organism>
<dbReference type="InterPro" id="IPR017956">
    <property type="entry name" value="AT_hook_DNA-bd_motif"/>
</dbReference>
<dbReference type="SMART" id="SM00384">
    <property type="entry name" value="AT_hook"/>
    <property type="match status" value="4"/>
</dbReference>
<gene>
    <name evidence="3" type="ORF">JXQ802_LOCUS43560</name>
    <name evidence="2" type="ORF">PYM288_LOCUS28364</name>
</gene>
<dbReference type="Proteomes" id="UP000663854">
    <property type="component" value="Unassembled WGS sequence"/>
</dbReference>
<protein>
    <submittedName>
        <fullName evidence="3">Uncharacterized protein</fullName>
    </submittedName>
</protein>
<feature type="compositionally biased region" description="Basic and acidic residues" evidence="1">
    <location>
        <begin position="1"/>
        <end position="12"/>
    </location>
</feature>
<evidence type="ECO:0000313" key="2">
    <source>
        <dbReference type="EMBL" id="CAF1270710.1"/>
    </source>
</evidence>
<feature type="region of interest" description="Disordered" evidence="1">
    <location>
        <begin position="1"/>
        <end position="31"/>
    </location>
</feature>
<comment type="caution">
    <text evidence="3">The sequence shown here is derived from an EMBL/GenBank/DDBJ whole genome shotgun (WGS) entry which is preliminary data.</text>
</comment>
<evidence type="ECO:0000313" key="3">
    <source>
        <dbReference type="EMBL" id="CAF1549888.1"/>
    </source>
</evidence>
<name>A0A815X2S7_9BILA</name>
<sequence>MSYNDEKPNESIKKKRGRPKGSIKSLTKEKNQVDIEIKEEKHEIEPILNHNETNDVLIQRKPGRPKSLTKQIDTNINESVEFTPIEYEKPEELIRKKRGRPKGSIKSLNNTKNQIELEIKNEPKEEIITPARRGRKRKIIMEDNSNDENSKIEDNDKQHEESFIDDTNLSVVRRSSRPRKAPTIEVTSVISSKTVSQV</sequence>
<feature type="region of interest" description="Disordered" evidence="1">
    <location>
        <begin position="138"/>
        <end position="166"/>
    </location>
</feature>
<accession>A0A815X2S7</accession>
<keyword evidence="4" id="KW-1185">Reference proteome</keyword>
<feature type="compositionally biased region" description="Basic and acidic residues" evidence="1">
    <location>
        <begin position="148"/>
        <end position="162"/>
    </location>
</feature>